<dbReference type="GO" id="GO:0000785">
    <property type="term" value="C:chromatin"/>
    <property type="evidence" value="ECO:0007669"/>
    <property type="project" value="TreeGrafter"/>
</dbReference>
<dbReference type="EMBL" id="KN716252">
    <property type="protein sequence ID" value="KJH48902.1"/>
    <property type="molecule type" value="Genomic_DNA"/>
</dbReference>
<evidence type="ECO:0000256" key="2">
    <source>
        <dbReference type="SAM" id="Coils"/>
    </source>
</evidence>
<feature type="domain" description="NET" evidence="4">
    <location>
        <begin position="261"/>
        <end position="344"/>
    </location>
</feature>
<proteinExistence type="predicted"/>
<dbReference type="PANTHER" id="PTHR22880">
    <property type="entry name" value="FALZ-RELATED BROMODOMAIN-CONTAINING PROTEINS"/>
    <property type="match status" value="1"/>
</dbReference>
<dbReference type="InterPro" id="IPR036427">
    <property type="entry name" value="Bromodomain-like_sf"/>
</dbReference>
<keyword evidence="1" id="KW-0103">Bromodomain</keyword>
<dbReference type="PROSITE" id="PS51525">
    <property type="entry name" value="NET"/>
    <property type="match status" value="1"/>
</dbReference>
<dbReference type="SUPFAM" id="SSF47370">
    <property type="entry name" value="Bromodomain"/>
    <property type="match status" value="1"/>
</dbReference>
<name>A0A0D8XYH9_DICVI</name>
<dbReference type="InterPro" id="IPR038336">
    <property type="entry name" value="NET_sf"/>
</dbReference>
<gene>
    <name evidence="5" type="ORF">DICVIV_04977</name>
</gene>
<feature type="region of interest" description="Disordered" evidence="3">
    <location>
        <begin position="421"/>
        <end position="445"/>
    </location>
</feature>
<feature type="compositionally biased region" description="Basic residues" evidence="3">
    <location>
        <begin position="50"/>
        <end position="79"/>
    </location>
</feature>
<feature type="compositionally biased region" description="Polar residues" evidence="3">
    <location>
        <begin position="17"/>
        <end position="30"/>
    </location>
</feature>
<dbReference type="AlphaFoldDB" id="A0A0D8XYH9"/>
<dbReference type="OrthoDB" id="5876151at2759"/>
<dbReference type="Pfam" id="PF17035">
    <property type="entry name" value="BET"/>
    <property type="match status" value="1"/>
</dbReference>
<dbReference type="PANTHER" id="PTHR22880:SF225">
    <property type="entry name" value="BROMODOMAIN-CONTAINING PROTEIN BET-1-RELATED"/>
    <property type="match status" value="1"/>
</dbReference>
<evidence type="ECO:0000259" key="4">
    <source>
        <dbReference type="PROSITE" id="PS51525"/>
    </source>
</evidence>
<dbReference type="GO" id="GO:0006355">
    <property type="term" value="P:regulation of DNA-templated transcription"/>
    <property type="evidence" value="ECO:0007669"/>
    <property type="project" value="TreeGrafter"/>
</dbReference>
<evidence type="ECO:0000256" key="3">
    <source>
        <dbReference type="SAM" id="MobiDB-lite"/>
    </source>
</evidence>
<organism evidence="5 6">
    <name type="scientific">Dictyocaulus viviparus</name>
    <name type="common">Bovine lungworm</name>
    <dbReference type="NCBI Taxonomy" id="29172"/>
    <lineage>
        <taxon>Eukaryota</taxon>
        <taxon>Metazoa</taxon>
        <taxon>Ecdysozoa</taxon>
        <taxon>Nematoda</taxon>
        <taxon>Chromadorea</taxon>
        <taxon>Rhabditida</taxon>
        <taxon>Rhabditina</taxon>
        <taxon>Rhabditomorpha</taxon>
        <taxon>Strongyloidea</taxon>
        <taxon>Metastrongylidae</taxon>
        <taxon>Dictyocaulus</taxon>
    </lineage>
</organism>
<evidence type="ECO:0000313" key="6">
    <source>
        <dbReference type="Proteomes" id="UP000053766"/>
    </source>
</evidence>
<dbReference type="Gene3D" id="1.20.1270.220">
    <property type="match status" value="1"/>
</dbReference>
<evidence type="ECO:0000313" key="5">
    <source>
        <dbReference type="EMBL" id="KJH48902.1"/>
    </source>
</evidence>
<reference evidence="6" key="2">
    <citation type="journal article" date="2016" name="Sci. Rep.">
        <title>Dictyocaulus viviparus genome, variome and transcriptome elucidate lungworm biology and support future intervention.</title>
        <authorList>
            <person name="McNulty S.N."/>
            <person name="Strube C."/>
            <person name="Rosa B.A."/>
            <person name="Martin J.C."/>
            <person name="Tyagi R."/>
            <person name="Choi Y.J."/>
            <person name="Wang Q."/>
            <person name="Hallsworth Pepin K."/>
            <person name="Zhang X."/>
            <person name="Ozersky P."/>
            <person name="Wilson R.K."/>
            <person name="Sternberg P.W."/>
            <person name="Gasser R.B."/>
            <person name="Mitreva M."/>
        </authorList>
    </citation>
    <scope>NUCLEOTIDE SEQUENCE [LARGE SCALE GENOMIC DNA]</scope>
    <source>
        <strain evidence="6">HannoverDv2000</strain>
    </source>
</reference>
<keyword evidence="6" id="KW-1185">Reference proteome</keyword>
<reference evidence="5 6" key="1">
    <citation type="submission" date="2013-11" db="EMBL/GenBank/DDBJ databases">
        <title>Draft genome of the bovine lungworm Dictyocaulus viviparus.</title>
        <authorList>
            <person name="Mitreva M."/>
        </authorList>
    </citation>
    <scope>NUCLEOTIDE SEQUENCE [LARGE SCALE GENOMIC DNA]</scope>
    <source>
        <strain evidence="5 6">HannoverDv2000</strain>
    </source>
</reference>
<accession>A0A0D8XYH9</accession>
<evidence type="ECO:0000256" key="1">
    <source>
        <dbReference type="ARBA" id="ARBA00023117"/>
    </source>
</evidence>
<feature type="coiled-coil region" evidence="2">
    <location>
        <begin position="141"/>
        <end position="168"/>
    </location>
</feature>
<protein>
    <recommendedName>
        <fullName evidence="4">NET domain-containing protein</fullName>
    </recommendedName>
</protein>
<feature type="region of interest" description="Disordered" evidence="3">
    <location>
        <begin position="340"/>
        <end position="366"/>
    </location>
</feature>
<dbReference type="STRING" id="29172.A0A0D8XYH9"/>
<dbReference type="GO" id="GO:0005634">
    <property type="term" value="C:nucleus"/>
    <property type="evidence" value="ECO:0007669"/>
    <property type="project" value="TreeGrafter"/>
</dbReference>
<keyword evidence="2" id="KW-0175">Coiled coil</keyword>
<sequence length="445" mass="49910">MSGSTMNDDVANDIQMWHTSTELASETNQDVALEANTKTEASEEITKPAKNAKRRKSGTRRKRSTTRKLPRRSSTRLKQKQAEHVDYSQLPPKYEGPPSQSMRFCNFVLSDLMSSKYQPINWLIDLATVKRKLIYKQYANAEEFANEIRTTKNTIAKAQALVRELSLQEQYLGDMKYVRENARCQMKTPPKVIQSVWDSAYATFEKCGALPVYKNVKTEQNNEVCDKTEDYTVSEEPANIPPLDTKSDCGQDAVLANKESNLNQDGTDGSLSYIEQLQLAEDLKLLSDDEMSAIVDIILKHNTVKIPNDEKSVVSIFFRELKPATLREMATYIDSVLNSVPSPAKTAPKSRSGKSKNVVARKQSQPTKKRAVIVDIEARKRELMEGIKRLGGTGATKPIRKQTPYVDQYARVRNAYVHVATSVSSSSTSASESWQSSSSSETVEE</sequence>
<feature type="region of interest" description="Disordered" evidence="3">
    <location>
        <begin position="1"/>
        <end position="96"/>
    </location>
</feature>
<dbReference type="GO" id="GO:0006338">
    <property type="term" value="P:chromatin remodeling"/>
    <property type="evidence" value="ECO:0007669"/>
    <property type="project" value="TreeGrafter"/>
</dbReference>
<dbReference type="InterPro" id="IPR027353">
    <property type="entry name" value="NET_dom"/>
</dbReference>
<dbReference type="Proteomes" id="UP000053766">
    <property type="component" value="Unassembled WGS sequence"/>
</dbReference>
<dbReference type="InterPro" id="IPR050935">
    <property type="entry name" value="Bromo_chromatin_reader"/>
</dbReference>